<accession>A0A7C0ZEC5</accession>
<dbReference type="AlphaFoldDB" id="A0A7C0ZEC5"/>
<sequence length="137" mass="15400">MIVLSGCDTLSSPLSKGTITGTGTVVLDYLESEKLWFYEGVTYYGYVELTNFSYGVEISAPYGIYVTTIDLDTAPPDTGGIYRTGSVELDYGRYYFVRPDSLHYGKLLLLDLTYNGDSATVTVEWYVQTESTRRDFR</sequence>
<gene>
    <name evidence="1" type="ORF">ENF18_02070</name>
</gene>
<dbReference type="EMBL" id="DQWE01000093">
    <property type="protein sequence ID" value="HDI82562.1"/>
    <property type="molecule type" value="Genomic_DNA"/>
</dbReference>
<dbReference type="Proteomes" id="UP000885847">
    <property type="component" value="Unassembled WGS sequence"/>
</dbReference>
<protein>
    <submittedName>
        <fullName evidence="1">Uncharacterized protein</fullName>
    </submittedName>
</protein>
<proteinExistence type="predicted"/>
<organism evidence="1">
    <name type="scientific">candidate division WOR-3 bacterium</name>
    <dbReference type="NCBI Taxonomy" id="2052148"/>
    <lineage>
        <taxon>Bacteria</taxon>
        <taxon>Bacteria division WOR-3</taxon>
    </lineage>
</organism>
<evidence type="ECO:0000313" key="1">
    <source>
        <dbReference type="EMBL" id="HDI82562.1"/>
    </source>
</evidence>
<reference evidence="1" key="1">
    <citation type="journal article" date="2020" name="mSystems">
        <title>Genome- and Community-Level Interaction Insights into Carbon Utilization and Element Cycling Functions of Hydrothermarchaeota in Hydrothermal Sediment.</title>
        <authorList>
            <person name="Zhou Z."/>
            <person name="Liu Y."/>
            <person name="Xu W."/>
            <person name="Pan J."/>
            <person name="Luo Z.H."/>
            <person name="Li M."/>
        </authorList>
    </citation>
    <scope>NUCLEOTIDE SEQUENCE [LARGE SCALE GENOMIC DNA]</scope>
    <source>
        <strain evidence="1">HyVt-102</strain>
    </source>
</reference>
<name>A0A7C0ZEC5_UNCW3</name>
<comment type="caution">
    <text evidence="1">The sequence shown here is derived from an EMBL/GenBank/DDBJ whole genome shotgun (WGS) entry which is preliminary data.</text>
</comment>